<dbReference type="InterPro" id="IPR013087">
    <property type="entry name" value="Znf_C2H2_type"/>
</dbReference>
<sequence length="423" mass="47569">MLKMNPKPDPTTTDHDMIDGHGQNMMINKFKPADHVQVEDHDQDEELLPFVCPVCNKRYKSGKALGGHKRMHNLPPKNNNKRKAIIHDDEEEDEEGKEEEDVPICLLCEKIFPSMKSLFGHMRSHPDRGWRGIQPPPSAVSEDHRMIGDDDDDFLEETPEKRRPVLMSSSNSPKTPTPPKLNWSSGTAKRVNGSSTTSGSSSSSSSSGASNFKYHAPWKLDNAMKEAAINLMLLTHLKPRSESLSVLDRINKSEGEVKEEGEEEEEEKPGDKEEYYDLRRIKKKHLKSKKRVKKMKLADLDEEEEKEGQVITNTSSNNRAKLPASSSIHQYVCSVCERSFPSYQALGGHRSSHNKKHIKINNKHVSNSDADGDDSSRSAEAMDDKGDVIEDDPAPSEKDDSKIFNDFDLNEIPHSEDGTSNCK</sequence>
<dbReference type="Gene3D" id="3.30.160.60">
    <property type="entry name" value="Classic Zinc Finger"/>
    <property type="match status" value="1"/>
</dbReference>
<feature type="domain" description="C2H2-type" evidence="9">
    <location>
        <begin position="331"/>
        <end position="358"/>
    </location>
</feature>
<evidence type="ECO:0000256" key="1">
    <source>
        <dbReference type="ARBA" id="ARBA00022723"/>
    </source>
</evidence>
<dbReference type="PANTHER" id="PTHR45988:SF18">
    <property type="entry name" value="C2H2-TYPE ZINC FINGER FAMILY PROTEIN"/>
    <property type="match status" value="1"/>
</dbReference>
<dbReference type="GO" id="GO:0008270">
    <property type="term" value="F:zinc ion binding"/>
    <property type="evidence" value="ECO:0007669"/>
    <property type="project" value="UniProtKB-KW"/>
</dbReference>
<keyword evidence="1" id="KW-0479">Metal-binding</keyword>
<keyword evidence="11" id="KW-1185">Reference proteome</keyword>
<feature type="compositionally biased region" description="Polar residues" evidence="8">
    <location>
        <begin position="310"/>
        <end position="324"/>
    </location>
</feature>
<evidence type="ECO:0000256" key="5">
    <source>
        <dbReference type="ARBA" id="ARBA00023015"/>
    </source>
</evidence>
<protein>
    <submittedName>
        <fullName evidence="10">Zinc finger protein ZAT3</fullName>
    </submittedName>
</protein>
<dbReference type="Pfam" id="PF13912">
    <property type="entry name" value="zf-C2H2_6"/>
    <property type="match status" value="3"/>
</dbReference>
<dbReference type="GO" id="GO:0005634">
    <property type="term" value="C:nucleus"/>
    <property type="evidence" value="ECO:0007669"/>
    <property type="project" value="TreeGrafter"/>
</dbReference>
<feature type="compositionally biased region" description="Low complexity" evidence="8">
    <location>
        <begin position="193"/>
        <end position="208"/>
    </location>
</feature>
<evidence type="ECO:0000256" key="3">
    <source>
        <dbReference type="ARBA" id="ARBA00022771"/>
    </source>
</evidence>
<dbReference type="EMBL" id="KE344020">
    <property type="protein sequence ID" value="EXB51084.1"/>
    <property type="molecule type" value="Genomic_DNA"/>
</dbReference>
<dbReference type="SMART" id="SM00355">
    <property type="entry name" value="ZnF_C2H2"/>
    <property type="match status" value="3"/>
</dbReference>
<evidence type="ECO:0000256" key="7">
    <source>
        <dbReference type="PROSITE-ProRule" id="PRU00042"/>
    </source>
</evidence>
<keyword evidence="5" id="KW-0805">Transcription regulation</keyword>
<dbReference type="PROSITE" id="PS00028">
    <property type="entry name" value="ZINC_FINGER_C2H2_1"/>
    <property type="match status" value="3"/>
</dbReference>
<dbReference type="PANTHER" id="PTHR45988">
    <property type="entry name" value="C2H2 TYPE ZINC FINGER TRANSCRIPTION FACTOR FAMILY-RELATED"/>
    <property type="match status" value="1"/>
</dbReference>
<proteinExistence type="predicted"/>
<keyword evidence="6" id="KW-0804">Transcription</keyword>
<evidence type="ECO:0000259" key="9">
    <source>
        <dbReference type="PROSITE" id="PS50157"/>
    </source>
</evidence>
<feature type="region of interest" description="Disordered" evidence="8">
    <location>
        <begin position="127"/>
        <end position="210"/>
    </location>
</feature>
<name>W9R190_9ROSA</name>
<reference evidence="11" key="1">
    <citation type="submission" date="2013-01" db="EMBL/GenBank/DDBJ databases">
        <title>Draft Genome Sequence of a Mulberry Tree, Morus notabilis C.K. Schneid.</title>
        <authorList>
            <person name="He N."/>
            <person name="Zhao S."/>
        </authorList>
    </citation>
    <scope>NUCLEOTIDE SEQUENCE</scope>
</reference>
<dbReference type="GO" id="GO:0003700">
    <property type="term" value="F:DNA-binding transcription factor activity"/>
    <property type="evidence" value="ECO:0007669"/>
    <property type="project" value="InterPro"/>
</dbReference>
<evidence type="ECO:0000256" key="4">
    <source>
        <dbReference type="ARBA" id="ARBA00022833"/>
    </source>
</evidence>
<dbReference type="AlphaFoldDB" id="W9R190"/>
<evidence type="ECO:0000256" key="6">
    <source>
        <dbReference type="ARBA" id="ARBA00023163"/>
    </source>
</evidence>
<dbReference type="KEGG" id="mnt:21406541"/>
<dbReference type="GO" id="GO:0000976">
    <property type="term" value="F:transcription cis-regulatory region binding"/>
    <property type="evidence" value="ECO:0007669"/>
    <property type="project" value="TreeGrafter"/>
</dbReference>
<keyword evidence="3 7" id="KW-0863">Zinc-finger</keyword>
<keyword evidence="2" id="KW-0677">Repeat</keyword>
<feature type="region of interest" description="Disordered" evidence="8">
    <location>
        <begin position="1"/>
        <end position="22"/>
    </location>
</feature>
<dbReference type="InterPro" id="IPR044653">
    <property type="entry name" value="AZF1/2/3-like"/>
</dbReference>
<evidence type="ECO:0000313" key="10">
    <source>
        <dbReference type="EMBL" id="EXB51084.1"/>
    </source>
</evidence>
<feature type="compositionally biased region" description="Basic residues" evidence="8">
    <location>
        <begin position="350"/>
        <end position="362"/>
    </location>
</feature>
<accession>W9R190</accession>
<dbReference type="InterPro" id="IPR036236">
    <property type="entry name" value="Znf_C2H2_sf"/>
</dbReference>
<dbReference type="STRING" id="981085.W9R190"/>
<dbReference type="SUPFAM" id="SSF57667">
    <property type="entry name" value="beta-beta-alpha zinc fingers"/>
    <property type="match status" value="1"/>
</dbReference>
<feature type="domain" description="C2H2-type" evidence="9">
    <location>
        <begin position="50"/>
        <end position="77"/>
    </location>
</feature>
<dbReference type="Proteomes" id="UP000030645">
    <property type="component" value="Unassembled WGS sequence"/>
</dbReference>
<feature type="compositionally biased region" description="Basic and acidic residues" evidence="8">
    <location>
        <begin position="374"/>
        <end position="388"/>
    </location>
</feature>
<keyword evidence="4" id="KW-0862">Zinc</keyword>
<evidence type="ECO:0000256" key="8">
    <source>
        <dbReference type="SAM" id="MobiDB-lite"/>
    </source>
</evidence>
<dbReference type="eggNOG" id="KOG1721">
    <property type="taxonomic scope" value="Eukaryota"/>
</dbReference>
<gene>
    <name evidence="10" type="ORF">L484_023787</name>
</gene>
<organism evidence="10 11">
    <name type="scientific">Morus notabilis</name>
    <dbReference type="NCBI Taxonomy" id="981085"/>
    <lineage>
        <taxon>Eukaryota</taxon>
        <taxon>Viridiplantae</taxon>
        <taxon>Streptophyta</taxon>
        <taxon>Embryophyta</taxon>
        <taxon>Tracheophyta</taxon>
        <taxon>Spermatophyta</taxon>
        <taxon>Magnoliopsida</taxon>
        <taxon>eudicotyledons</taxon>
        <taxon>Gunneridae</taxon>
        <taxon>Pentapetalae</taxon>
        <taxon>rosids</taxon>
        <taxon>fabids</taxon>
        <taxon>Rosales</taxon>
        <taxon>Moraceae</taxon>
        <taxon>Moreae</taxon>
        <taxon>Morus</taxon>
    </lineage>
</organism>
<dbReference type="PROSITE" id="PS50157">
    <property type="entry name" value="ZINC_FINGER_C2H2_2"/>
    <property type="match status" value="2"/>
</dbReference>
<feature type="region of interest" description="Disordered" evidence="8">
    <location>
        <begin position="346"/>
        <end position="423"/>
    </location>
</feature>
<evidence type="ECO:0000256" key="2">
    <source>
        <dbReference type="ARBA" id="ARBA00022737"/>
    </source>
</evidence>
<feature type="region of interest" description="Disordered" evidence="8">
    <location>
        <begin position="300"/>
        <end position="324"/>
    </location>
</feature>
<feature type="compositionally biased region" description="Basic and acidic residues" evidence="8">
    <location>
        <begin position="395"/>
        <end position="417"/>
    </location>
</feature>
<evidence type="ECO:0000313" key="11">
    <source>
        <dbReference type="Proteomes" id="UP000030645"/>
    </source>
</evidence>
<dbReference type="OrthoDB" id="6077919at2759"/>